<feature type="transmembrane region" description="Helical" evidence="1">
    <location>
        <begin position="12"/>
        <end position="32"/>
    </location>
</feature>
<keyword evidence="1" id="KW-0472">Membrane</keyword>
<feature type="transmembrane region" description="Helical" evidence="1">
    <location>
        <begin position="102"/>
        <end position="121"/>
    </location>
</feature>
<evidence type="ECO:0000313" key="4">
    <source>
        <dbReference type="Proteomes" id="UP000244446"/>
    </source>
</evidence>
<keyword evidence="4" id="KW-1185">Reference proteome</keyword>
<gene>
    <name evidence="3" type="ORF">DC366_14670</name>
</gene>
<organism evidence="3 4">
    <name type="scientific">Pelagivirga sediminicola</name>
    <dbReference type="NCBI Taxonomy" id="2170575"/>
    <lineage>
        <taxon>Bacteria</taxon>
        <taxon>Pseudomonadati</taxon>
        <taxon>Pseudomonadota</taxon>
        <taxon>Alphaproteobacteria</taxon>
        <taxon>Rhodobacterales</taxon>
        <taxon>Paracoccaceae</taxon>
        <taxon>Pelagivirga</taxon>
    </lineage>
</organism>
<evidence type="ECO:0000256" key="1">
    <source>
        <dbReference type="SAM" id="Phobius"/>
    </source>
</evidence>
<dbReference type="AlphaFoldDB" id="A0A2T7G4L5"/>
<feature type="domain" description="EamA" evidence="2">
    <location>
        <begin position="155"/>
        <end position="287"/>
    </location>
</feature>
<feature type="transmembrane region" description="Helical" evidence="1">
    <location>
        <begin position="246"/>
        <end position="266"/>
    </location>
</feature>
<name>A0A2T7G4L5_9RHOB</name>
<evidence type="ECO:0000259" key="2">
    <source>
        <dbReference type="Pfam" id="PF00892"/>
    </source>
</evidence>
<dbReference type="RefSeq" id="WP_108692978.1">
    <property type="nucleotide sequence ID" value="NZ_QCYH01000009.1"/>
</dbReference>
<feature type="transmembrane region" description="Helical" evidence="1">
    <location>
        <begin position="216"/>
        <end position="239"/>
    </location>
</feature>
<keyword evidence="1" id="KW-1133">Transmembrane helix</keyword>
<dbReference type="EMBL" id="QCYH01000009">
    <property type="protein sequence ID" value="PVA09359.1"/>
    <property type="molecule type" value="Genomic_DNA"/>
</dbReference>
<dbReference type="Proteomes" id="UP000244446">
    <property type="component" value="Unassembled WGS sequence"/>
</dbReference>
<dbReference type="OrthoDB" id="7340103at2"/>
<proteinExistence type="predicted"/>
<dbReference type="InterPro" id="IPR000620">
    <property type="entry name" value="EamA_dom"/>
</dbReference>
<feature type="transmembrane region" description="Helical" evidence="1">
    <location>
        <begin position="272"/>
        <end position="293"/>
    </location>
</feature>
<reference evidence="3 4" key="1">
    <citation type="submission" date="2018-04" db="EMBL/GenBank/DDBJ databases">
        <title>Pelagivirga bohaiensis gen. nov., sp. nov., a bacterium isolated from the Bohai Sea.</title>
        <authorList>
            <person name="Ji X."/>
        </authorList>
    </citation>
    <scope>NUCLEOTIDE SEQUENCE [LARGE SCALE GENOMIC DNA]</scope>
    <source>
        <strain evidence="3 4">BH-SD19</strain>
    </source>
</reference>
<feature type="transmembrane region" description="Helical" evidence="1">
    <location>
        <begin position="128"/>
        <end position="146"/>
    </location>
</feature>
<dbReference type="Pfam" id="PF00892">
    <property type="entry name" value="EamA"/>
    <property type="match status" value="2"/>
</dbReference>
<feature type="transmembrane region" description="Helical" evidence="1">
    <location>
        <begin position="44"/>
        <end position="65"/>
    </location>
</feature>
<sequence length="305" mass="31606">MLPAAARGGSSSQLAPVLLTFVSAIFWGLWWVPIRWIESMGLSGAQAGIICNAGAALMIAGYMIAARVHPRISARTILGAGLIGVAFASYSVAFTLSDVVRVILLFYLAPAWSKIIEWAFLGQRWHRTSTVTLALSLGGAYLVMGGEVSLQSMNLGDALALLSGVSWAVGAALVFTGRRSTASALTLATVVWAMLLSLLFAWATGEALPAAGDAPAMGAALALGAVYLLPVLGITLWSAQRLPPALLSFLFTLEIVAGVVSGALLLDEPFGLWRLSGGLLIIGAALIEALAALRATSGSVSETIQ</sequence>
<dbReference type="SUPFAM" id="SSF103481">
    <property type="entry name" value="Multidrug resistance efflux transporter EmrE"/>
    <property type="match status" value="2"/>
</dbReference>
<feature type="transmembrane region" description="Helical" evidence="1">
    <location>
        <begin position="77"/>
        <end position="96"/>
    </location>
</feature>
<feature type="domain" description="EamA" evidence="2">
    <location>
        <begin position="17"/>
        <end position="144"/>
    </location>
</feature>
<feature type="transmembrane region" description="Helical" evidence="1">
    <location>
        <begin position="158"/>
        <end position="177"/>
    </location>
</feature>
<feature type="transmembrane region" description="Helical" evidence="1">
    <location>
        <begin position="184"/>
        <end position="204"/>
    </location>
</feature>
<comment type="caution">
    <text evidence="3">The sequence shown here is derived from an EMBL/GenBank/DDBJ whole genome shotgun (WGS) entry which is preliminary data.</text>
</comment>
<dbReference type="GO" id="GO:0016020">
    <property type="term" value="C:membrane"/>
    <property type="evidence" value="ECO:0007669"/>
    <property type="project" value="InterPro"/>
</dbReference>
<keyword evidence="1" id="KW-0812">Transmembrane</keyword>
<protein>
    <recommendedName>
        <fullName evidence="2">EamA domain-containing protein</fullName>
    </recommendedName>
</protein>
<evidence type="ECO:0000313" key="3">
    <source>
        <dbReference type="EMBL" id="PVA09359.1"/>
    </source>
</evidence>
<dbReference type="InterPro" id="IPR037185">
    <property type="entry name" value="EmrE-like"/>
</dbReference>
<accession>A0A2T7G4L5</accession>